<feature type="domain" description="BRCT" evidence="3">
    <location>
        <begin position="380"/>
        <end position="471"/>
    </location>
</feature>
<dbReference type="SUPFAM" id="SSF52113">
    <property type="entry name" value="BRCT domain"/>
    <property type="match status" value="2"/>
</dbReference>
<organism evidence="4 5">
    <name type="scientific">Skeletonema marinoi</name>
    <dbReference type="NCBI Taxonomy" id="267567"/>
    <lineage>
        <taxon>Eukaryota</taxon>
        <taxon>Sar</taxon>
        <taxon>Stramenopiles</taxon>
        <taxon>Ochrophyta</taxon>
        <taxon>Bacillariophyta</taxon>
        <taxon>Coscinodiscophyceae</taxon>
        <taxon>Thalassiosirophycidae</taxon>
        <taxon>Thalassiosirales</taxon>
        <taxon>Skeletonemataceae</taxon>
        <taxon>Skeletonema</taxon>
        <taxon>Skeletonema marinoi-dohrnii complex</taxon>
    </lineage>
</organism>
<dbReference type="SMART" id="SM00292">
    <property type="entry name" value="BRCT"/>
    <property type="match status" value="2"/>
</dbReference>
<evidence type="ECO:0000313" key="5">
    <source>
        <dbReference type="Proteomes" id="UP001224775"/>
    </source>
</evidence>
<dbReference type="Pfam" id="PF12738">
    <property type="entry name" value="PTCB-BRCT"/>
    <property type="match status" value="1"/>
</dbReference>
<dbReference type="PROSITE" id="PS50172">
    <property type="entry name" value="BRCT"/>
    <property type="match status" value="2"/>
</dbReference>
<feature type="compositionally biased region" description="Basic and acidic residues" evidence="2">
    <location>
        <begin position="510"/>
        <end position="525"/>
    </location>
</feature>
<keyword evidence="5" id="KW-1185">Reference proteome</keyword>
<protein>
    <submittedName>
        <fullName evidence="4">BRCT domain-containing protein</fullName>
    </submittedName>
</protein>
<evidence type="ECO:0000313" key="4">
    <source>
        <dbReference type="EMBL" id="KAK1748774.1"/>
    </source>
</evidence>
<dbReference type="GO" id="GO:0033314">
    <property type="term" value="P:mitotic DNA replication checkpoint signaling"/>
    <property type="evidence" value="ECO:0007669"/>
    <property type="project" value="TreeGrafter"/>
</dbReference>
<evidence type="ECO:0000259" key="3">
    <source>
        <dbReference type="PROSITE" id="PS50172"/>
    </source>
</evidence>
<dbReference type="Proteomes" id="UP001224775">
    <property type="component" value="Unassembled WGS sequence"/>
</dbReference>
<dbReference type="GO" id="GO:0006270">
    <property type="term" value="P:DNA replication initiation"/>
    <property type="evidence" value="ECO:0007669"/>
    <property type="project" value="TreeGrafter"/>
</dbReference>
<feature type="compositionally biased region" description="Low complexity" evidence="2">
    <location>
        <begin position="558"/>
        <end position="570"/>
    </location>
</feature>
<feature type="compositionally biased region" description="Basic residues" evidence="2">
    <location>
        <begin position="571"/>
        <end position="580"/>
    </location>
</feature>
<feature type="region of interest" description="Disordered" evidence="2">
    <location>
        <begin position="497"/>
        <end position="644"/>
    </location>
</feature>
<dbReference type="Gene3D" id="3.40.50.10190">
    <property type="entry name" value="BRCT domain"/>
    <property type="match status" value="2"/>
</dbReference>
<accession>A0AAD8YNK9</accession>
<dbReference type="AlphaFoldDB" id="A0AAD8YNK9"/>
<dbReference type="PANTHER" id="PTHR13561:SF20">
    <property type="entry name" value="DNA TOPOISOMERASE 2-BINDING PROTEIN 1"/>
    <property type="match status" value="1"/>
</dbReference>
<dbReference type="InterPro" id="IPR036420">
    <property type="entry name" value="BRCT_dom_sf"/>
</dbReference>
<dbReference type="EMBL" id="JATAAI010000001">
    <property type="protein sequence ID" value="KAK1748774.1"/>
    <property type="molecule type" value="Genomic_DNA"/>
</dbReference>
<evidence type="ECO:0000256" key="1">
    <source>
        <dbReference type="ARBA" id="ARBA00022737"/>
    </source>
</evidence>
<feature type="region of interest" description="Disordered" evidence="2">
    <location>
        <begin position="278"/>
        <end position="299"/>
    </location>
</feature>
<feature type="compositionally biased region" description="Low complexity" evidence="2">
    <location>
        <begin position="602"/>
        <end position="612"/>
    </location>
</feature>
<feature type="compositionally biased region" description="Low complexity" evidence="2">
    <location>
        <begin position="23"/>
        <end position="34"/>
    </location>
</feature>
<proteinExistence type="predicted"/>
<sequence>MNVSSHNNRSHHNSNQHYRRRSANNNSKKNNSSSTPAVLSGVIACLSGLDFDHKEELHAIITQLGGEYSGALDAGCGITHLVIDEPEGSVKYRFVQQIIADEGKGDDDMMKKWAKSSRLLRVDGLRLGTRCSDATMDTSMYSSWGDIGLSFVVPSPPPIPIPPMLPVPSKKKASAVVEFAADDVNKNAKDVKPALYSTTKDTSLDKPKRKYKQSTIFQGDIFVVIRPQQLPSSLSASLEYTQDEMESKITNAGGLILSKRILEAMKKDVVRKQQEHAIQQRRRKNNDNNDIATTDNSDEKRRYYVVSSGGHSNSHHSKYHPLLGDLSKILQQSSQLGTAGSTDLSSIIEPVSPIWVTSCIQEGYVYNPIQYPKLFQPQTYHLRLFPKDTKFLVSVTGFVDASRYGIIWMLRSLGAEYTDSLKAKNTHLICCRTVNDENNNRNVVGGGPKYNKAKEWGLHVVTVDWLYHCMRYGYEEGCEEQFLATRLEDQPMNNIKKEEKKSSDVSPPCKSDDNALSKSDDESSSPRRGKRDRKLPQASPIDNDSGKRFKSALQTLQSTPTVGTTTSSSSSRRRRGKRDRSPRTSNSQGSQRGENDGGGGSPSLLSQQSQESEYPHAETQFTIRADADIGKHWADSSGFDDDEAPLSQVNEAEDNGESQVVWLPFMRR</sequence>
<dbReference type="PANTHER" id="PTHR13561">
    <property type="entry name" value="DNA REPLICATION REGULATOR DPB11-RELATED"/>
    <property type="match status" value="1"/>
</dbReference>
<dbReference type="InterPro" id="IPR001357">
    <property type="entry name" value="BRCT_dom"/>
</dbReference>
<gene>
    <name evidence="4" type="ORF">QTG54_000713</name>
</gene>
<name>A0AAD8YNK9_9STRA</name>
<dbReference type="Pfam" id="PF00533">
    <property type="entry name" value="BRCT"/>
    <property type="match status" value="1"/>
</dbReference>
<feature type="region of interest" description="Disordered" evidence="2">
    <location>
        <begin position="1"/>
        <end position="35"/>
    </location>
</feature>
<comment type="caution">
    <text evidence="4">The sequence shown here is derived from an EMBL/GenBank/DDBJ whole genome shotgun (WGS) entry which is preliminary data.</text>
</comment>
<feature type="compositionally biased region" description="Basic and acidic residues" evidence="2">
    <location>
        <begin position="625"/>
        <end position="634"/>
    </location>
</feature>
<dbReference type="GO" id="GO:0007095">
    <property type="term" value="P:mitotic G2 DNA damage checkpoint signaling"/>
    <property type="evidence" value="ECO:0007669"/>
    <property type="project" value="TreeGrafter"/>
</dbReference>
<evidence type="ECO:0000256" key="2">
    <source>
        <dbReference type="SAM" id="MobiDB-lite"/>
    </source>
</evidence>
<feature type="domain" description="BRCT" evidence="3">
    <location>
        <begin position="34"/>
        <end position="113"/>
    </location>
</feature>
<keyword evidence="1" id="KW-0677">Repeat</keyword>
<reference evidence="4" key="1">
    <citation type="submission" date="2023-06" db="EMBL/GenBank/DDBJ databases">
        <title>Survivors Of The Sea: Transcriptome response of Skeletonema marinoi to long-term dormancy.</title>
        <authorList>
            <person name="Pinder M.I.M."/>
            <person name="Kourtchenko O."/>
            <person name="Robertson E.K."/>
            <person name="Larsson T."/>
            <person name="Maumus F."/>
            <person name="Osuna-Cruz C.M."/>
            <person name="Vancaester E."/>
            <person name="Stenow R."/>
            <person name="Vandepoele K."/>
            <person name="Ploug H."/>
            <person name="Bruchert V."/>
            <person name="Godhe A."/>
            <person name="Topel M."/>
        </authorList>
    </citation>
    <scope>NUCLEOTIDE SEQUENCE</scope>
    <source>
        <strain evidence="4">R05AC</strain>
    </source>
</reference>
<feature type="compositionally biased region" description="Basic residues" evidence="2">
    <location>
        <begin position="8"/>
        <end position="22"/>
    </location>
</feature>